<evidence type="ECO:0000256" key="3">
    <source>
        <dbReference type="ARBA" id="ARBA00023004"/>
    </source>
</evidence>
<name>A0ABU3B7C1_9GAMM</name>
<evidence type="ECO:0000256" key="4">
    <source>
        <dbReference type="PROSITE-ProRule" id="PRU00433"/>
    </source>
</evidence>
<dbReference type="InterPro" id="IPR009056">
    <property type="entry name" value="Cyt_c-like_dom"/>
</dbReference>
<dbReference type="InterPro" id="IPR036909">
    <property type="entry name" value="Cyt_c-like_dom_sf"/>
</dbReference>
<dbReference type="SUPFAM" id="SSF46626">
    <property type="entry name" value="Cytochrome c"/>
    <property type="match status" value="1"/>
</dbReference>
<dbReference type="Proteomes" id="UP001259982">
    <property type="component" value="Unassembled WGS sequence"/>
</dbReference>
<keyword evidence="1 4" id="KW-0349">Heme</keyword>
<feature type="domain" description="Cytochrome c" evidence="5">
    <location>
        <begin position="14"/>
        <end position="102"/>
    </location>
</feature>
<organism evidence="6 7">
    <name type="scientific">Spectribacter acetivorans</name>
    <dbReference type="NCBI Taxonomy" id="3075603"/>
    <lineage>
        <taxon>Bacteria</taxon>
        <taxon>Pseudomonadati</taxon>
        <taxon>Pseudomonadota</taxon>
        <taxon>Gammaproteobacteria</taxon>
        <taxon>Salinisphaerales</taxon>
        <taxon>Salinisphaeraceae</taxon>
        <taxon>Spectribacter</taxon>
    </lineage>
</organism>
<keyword evidence="2 4" id="KW-0479">Metal-binding</keyword>
<keyword evidence="7" id="KW-1185">Reference proteome</keyword>
<dbReference type="Gene3D" id="1.10.760.10">
    <property type="entry name" value="Cytochrome c-like domain"/>
    <property type="match status" value="1"/>
</dbReference>
<dbReference type="EMBL" id="JAVRHY010000004">
    <property type="protein sequence ID" value="MDT0618134.1"/>
    <property type="molecule type" value="Genomic_DNA"/>
</dbReference>
<evidence type="ECO:0000313" key="6">
    <source>
        <dbReference type="EMBL" id="MDT0618134.1"/>
    </source>
</evidence>
<dbReference type="Pfam" id="PF00034">
    <property type="entry name" value="Cytochrom_C"/>
    <property type="match status" value="1"/>
</dbReference>
<dbReference type="RefSeq" id="WP_311658193.1">
    <property type="nucleotide sequence ID" value="NZ_JAVRHY010000004.1"/>
</dbReference>
<proteinExistence type="predicted"/>
<reference evidence="6 7" key="1">
    <citation type="submission" date="2023-09" db="EMBL/GenBank/DDBJ databases">
        <authorList>
            <person name="Rey-Velasco X."/>
        </authorList>
    </citation>
    <scope>NUCLEOTIDE SEQUENCE [LARGE SCALE GENOMIC DNA]</scope>
    <source>
        <strain evidence="6 7">P385</strain>
    </source>
</reference>
<evidence type="ECO:0000256" key="2">
    <source>
        <dbReference type="ARBA" id="ARBA00022723"/>
    </source>
</evidence>
<gene>
    <name evidence="6" type="ORF">RM531_06585</name>
</gene>
<accession>A0ABU3B7C1</accession>
<sequence>MHTPTHLLRVMLLAAAATGCSERPNAVPPAPPQALACFGCHGPAGRSDGDIPDLAGMPRDRFLARMAAFSGDDETGGVMSRIAPAYSERELARLADYFADLEPAP</sequence>
<keyword evidence="3 4" id="KW-0408">Iron</keyword>
<evidence type="ECO:0000256" key="1">
    <source>
        <dbReference type="ARBA" id="ARBA00022617"/>
    </source>
</evidence>
<evidence type="ECO:0000259" key="5">
    <source>
        <dbReference type="PROSITE" id="PS51007"/>
    </source>
</evidence>
<evidence type="ECO:0000313" key="7">
    <source>
        <dbReference type="Proteomes" id="UP001259982"/>
    </source>
</evidence>
<protein>
    <recommendedName>
        <fullName evidence="5">Cytochrome c domain-containing protein</fullName>
    </recommendedName>
</protein>
<comment type="caution">
    <text evidence="6">The sequence shown here is derived from an EMBL/GenBank/DDBJ whole genome shotgun (WGS) entry which is preliminary data.</text>
</comment>
<dbReference type="PROSITE" id="PS51007">
    <property type="entry name" value="CYTC"/>
    <property type="match status" value="1"/>
</dbReference>